<dbReference type="SUPFAM" id="SSF82866">
    <property type="entry name" value="Multidrug efflux transporter AcrB transmembrane domain"/>
    <property type="match status" value="1"/>
</dbReference>
<keyword evidence="2 9" id="KW-0813">Transport</keyword>
<dbReference type="Pfam" id="PF02355">
    <property type="entry name" value="SecD_SecF_C"/>
    <property type="match status" value="1"/>
</dbReference>
<feature type="transmembrane region" description="Helical" evidence="9">
    <location>
        <begin position="137"/>
        <end position="158"/>
    </location>
</feature>
<dbReference type="NCBIfam" id="TIGR00966">
    <property type="entry name" value="transloc_SecF"/>
    <property type="match status" value="1"/>
</dbReference>
<evidence type="ECO:0000256" key="8">
    <source>
        <dbReference type="ARBA" id="ARBA00023136"/>
    </source>
</evidence>
<evidence type="ECO:0000256" key="7">
    <source>
        <dbReference type="ARBA" id="ARBA00023010"/>
    </source>
</evidence>
<feature type="domain" description="Protein export membrane protein SecD/SecF C-terminal" evidence="10">
    <location>
        <begin position="118"/>
        <end position="305"/>
    </location>
</feature>
<keyword evidence="6 9" id="KW-1133">Transmembrane helix</keyword>
<feature type="transmembrane region" description="Helical" evidence="9">
    <location>
        <begin position="277"/>
        <end position="301"/>
    </location>
</feature>
<evidence type="ECO:0000256" key="4">
    <source>
        <dbReference type="ARBA" id="ARBA00022692"/>
    </source>
</evidence>
<evidence type="ECO:0000256" key="3">
    <source>
        <dbReference type="ARBA" id="ARBA00022475"/>
    </source>
</evidence>
<keyword evidence="8 9" id="KW-0472">Membrane</keyword>
<dbReference type="PRINTS" id="PR01755">
    <property type="entry name" value="SECFTRNLCASE"/>
</dbReference>
<sequence>MKHKEIGFVKNRKKFFIFSTVLMLAIIISSFVFGVDLDIRFKGGTMVDYSYAGEQGAVDLEQVSEIASDVLGSNLTVEEKFNKLTNQNGFEITLVDNDGVSSEVQGDLTDKLQEIFADQDIKQLSITSVNPTMGKEFFIKCMVAVLFGSLLMILYIGIRFRKIGGVSAGFMAVVALLHDVMVVFGTFVVFRMPLDDSFIAVVLTILGYSINSTIVIYDRIRENKRLYGSTKSLGEVVNISVNQTLARSVNTSVATILSMVVVCIVALIFGVNSILSFAFPIIMGLISGAYSSVCLASELWVTWKEKREKA</sequence>
<dbReference type="Gene3D" id="1.20.1640.10">
    <property type="entry name" value="Multidrug efflux transporter AcrB transmembrane domain"/>
    <property type="match status" value="1"/>
</dbReference>
<protein>
    <recommendedName>
        <fullName evidence="9">Protein-export membrane protein SecF</fullName>
    </recommendedName>
</protein>
<comment type="caution">
    <text evidence="11">The sequence shown here is derived from an EMBL/GenBank/DDBJ whole genome shotgun (WGS) entry which is preliminary data.</text>
</comment>
<reference evidence="11" key="1">
    <citation type="submission" date="2020-08" db="EMBL/GenBank/DDBJ databases">
        <title>Genome public.</title>
        <authorList>
            <person name="Liu C."/>
            <person name="Sun Q."/>
        </authorList>
    </citation>
    <scope>NUCLEOTIDE SEQUENCE</scope>
    <source>
        <strain evidence="11">NSJ-15</strain>
    </source>
</reference>
<feature type="transmembrane region" description="Helical" evidence="9">
    <location>
        <begin position="170"/>
        <end position="192"/>
    </location>
</feature>
<dbReference type="HAMAP" id="MF_01464_B">
    <property type="entry name" value="SecF_B"/>
    <property type="match status" value="1"/>
</dbReference>
<comment type="subcellular location">
    <subcellularLocation>
        <location evidence="1 9">Cell membrane</location>
        <topology evidence="1 9">Multi-pass membrane protein</topology>
    </subcellularLocation>
</comment>
<dbReference type="GO" id="GO:0005886">
    <property type="term" value="C:plasma membrane"/>
    <property type="evidence" value="ECO:0007669"/>
    <property type="project" value="UniProtKB-SubCell"/>
</dbReference>
<keyword evidence="12" id="KW-1185">Reference proteome</keyword>
<dbReference type="EMBL" id="JACRTL010000001">
    <property type="protein sequence ID" value="MBC8610151.1"/>
    <property type="molecule type" value="Genomic_DNA"/>
</dbReference>
<feature type="transmembrane region" description="Helical" evidence="9">
    <location>
        <begin position="253"/>
        <end position="271"/>
    </location>
</feature>
<evidence type="ECO:0000256" key="2">
    <source>
        <dbReference type="ARBA" id="ARBA00022448"/>
    </source>
</evidence>
<dbReference type="GO" id="GO:0065002">
    <property type="term" value="P:intracellular protein transmembrane transport"/>
    <property type="evidence" value="ECO:0007669"/>
    <property type="project" value="UniProtKB-UniRule"/>
</dbReference>
<dbReference type="InterPro" id="IPR022645">
    <property type="entry name" value="SecD/SecF_bac"/>
</dbReference>
<comment type="function">
    <text evidence="9">Part of the Sec protein translocase complex. Interacts with the SecYEG preprotein conducting channel. SecDF uses the proton motive force (PMF) to complete protein translocation after the ATP-dependent function of SecA.</text>
</comment>
<dbReference type="InterPro" id="IPR005665">
    <property type="entry name" value="SecF_bac"/>
</dbReference>
<evidence type="ECO:0000313" key="12">
    <source>
        <dbReference type="Proteomes" id="UP000632659"/>
    </source>
</evidence>
<keyword evidence="5 9" id="KW-0653">Protein transport</keyword>
<dbReference type="GO" id="GO:0043952">
    <property type="term" value="P:protein transport by the Sec complex"/>
    <property type="evidence" value="ECO:0007669"/>
    <property type="project" value="UniProtKB-UniRule"/>
</dbReference>
<evidence type="ECO:0000259" key="10">
    <source>
        <dbReference type="Pfam" id="PF02355"/>
    </source>
</evidence>
<dbReference type="GO" id="GO:0015450">
    <property type="term" value="F:protein-transporting ATPase activity"/>
    <property type="evidence" value="ECO:0007669"/>
    <property type="project" value="InterPro"/>
</dbReference>
<evidence type="ECO:0000256" key="5">
    <source>
        <dbReference type="ARBA" id="ARBA00022927"/>
    </source>
</evidence>
<dbReference type="AlphaFoldDB" id="A0A8J6TR32"/>
<dbReference type="GO" id="GO:0006605">
    <property type="term" value="P:protein targeting"/>
    <property type="evidence" value="ECO:0007669"/>
    <property type="project" value="UniProtKB-UniRule"/>
</dbReference>
<evidence type="ECO:0000256" key="9">
    <source>
        <dbReference type="HAMAP-Rule" id="MF_01464"/>
    </source>
</evidence>
<dbReference type="PANTHER" id="PTHR30081:SF8">
    <property type="entry name" value="PROTEIN TRANSLOCASE SUBUNIT SECF"/>
    <property type="match status" value="1"/>
</dbReference>
<keyword evidence="7 9" id="KW-0811">Translocation</keyword>
<feature type="transmembrane region" description="Helical" evidence="9">
    <location>
        <begin position="15"/>
        <end position="35"/>
    </location>
</feature>
<feature type="transmembrane region" description="Helical" evidence="9">
    <location>
        <begin position="198"/>
        <end position="217"/>
    </location>
</feature>
<evidence type="ECO:0000313" key="11">
    <source>
        <dbReference type="EMBL" id="MBC8610151.1"/>
    </source>
</evidence>
<gene>
    <name evidence="9 11" type="primary">secF</name>
    <name evidence="11" type="ORF">H8702_03300</name>
</gene>
<proteinExistence type="inferred from homology"/>
<dbReference type="Proteomes" id="UP000632659">
    <property type="component" value="Unassembled WGS sequence"/>
</dbReference>
<accession>A0A8J6TR32</accession>
<comment type="similarity">
    <text evidence="9">Belongs to the SecD/SecF family. SecF subfamily.</text>
</comment>
<keyword evidence="3 9" id="KW-1003">Cell membrane</keyword>
<dbReference type="InterPro" id="IPR022813">
    <property type="entry name" value="SecD/SecF_arch_bac"/>
</dbReference>
<name>A0A8J6TR32_9FIRM</name>
<dbReference type="PANTHER" id="PTHR30081">
    <property type="entry name" value="PROTEIN-EXPORT MEMBRANE PROTEIN SEC"/>
    <property type="match status" value="1"/>
</dbReference>
<comment type="subunit">
    <text evidence="9">Forms a complex with SecD. Part of the essential Sec protein translocation apparatus which comprises SecA, SecYEG and auxiliary proteins SecDF. Other proteins may also be involved.</text>
</comment>
<dbReference type="InterPro" id="IPR048634">
    <property type="entry name" value="SecD_SecF_C"/>
</dbReference>
<evidence type="ECO:0000256" key="1">
    <source>
        <dbReference type="ARBA" id="ARBA00004651"/>
    </source>
</evidence>
<keyword evidence="4 9" id="KW-0812">Transmembrane</keyword>
<organism evidence="11 12">
    <name type="scientific">Massiliimalia timonensis</name>
    <dbReference type="NCBI Taxonomy" id="1987501"/>
    <lineage>
        <taxon>Bacteria</taxon>
        <taxon>Bacillati</taxon>
        <taxon>Bacillota</taxon>
        <taxon>Clostridia</taxon>
        <taxon>Eubacteriales</taxon>
        <taxon>Oscillospiraceae</taxon>
        <taxon>Massiliimalia</taxon>
    </lineage>
</organism>
<evidence type="ECO:0000256" key="6">
    <source>
        <dbReference type="ARBA" id="ARBA00022989"/>
    </source>
</evidence>